<dbReference type="GO" id="GO:0000287">
    <property type="term" value="F:magnesium ion binding"/>
    <property type="evidence" value="ECO:0007669"/>
    <property type="project" value="InterPro"/>
</dbReference>
<dbReference type="Proteomes" id="UP000634660">
    <property type="component" value="Unassembled WGS sequence"/>
</dbReference>
<dbReference type="InterPro" id="IPR008278">
    <property type="entry name" value="4-PPantetheinyl_Trfase_dom"/>
</dbReference>
<dbReference type="InterPro" id="IPR050559">
    <property type="entry name" value="P-Pant_transferase_sf"/>
</dbReference>
<evidence type="ECO:0000313" key="4">
    <source>
        <dbReference type="EMBL" id="GGZ91786.1"/>
    </source>
</evidence>
<keyword evidence="2 4" id="KW-0808">Transferase</keyword>
<gene>
    <name evidence="4" type="ORF">GCM10010371_59610</name>
</gene>
<evidence type="ECO:0000256" key="2">
    <source>
        <dbReference type="ARBA" id="ARBA00022679"/>
    </source>
</evidence>
<proteinExistence type="inferred from homology"/>
<dbReference type="GO" id="GO:0008897">
    <property type="term" value="F:holo-[acyl-carrier-protein] synthase activity"/>
    <property type="evidence" value="ECO:0007669"/>
    <property type="project" value="InterPro"/>
</dbReference>
<feature type="domain" description="4'-phosphopantetheinyl transferase" evidence="3">
    <location>
        <begin position="134"/>
        <end position="217"/>
    </location>
</feature>
<protein>
    <submittedName>
        <fullName evidence="4">4'-phosphopantetheinyl transferase</fullName>
    </submittedName>
</protein>
<evidence type="ECO:0000313" key="5">
    <source>
        <dbReference type="Proteomes" id="UP000634660"/>
    </source>
</evidence>
<evidence type="ECO:0000256" key="1">
    <source>
        <dbReference type="ARBA" id="ARBA00010990"/>
    </source>
</evidence>
<name>A0A918RDY5_9ACTN</name>
<reference evidence="4" key="1">
    <citation type="journal article" date="2014" name="Int. J. Syst. Evol. Microbiol.">
        <title>Complete genome sequence of Corynebacterium casei LMG S-19264T (=DSM 44701T), isolated from a smear-ripened cheese.</title>
        <authorList>
            <consortium name="US DOE Joint Genome Institute (JGI-PGF)"/>
            <person name="Walter F."/>
            <person name="Albersmeier A."/>
            <person name="Kalinowski J."/>
            <person name="Ruckert C."/>
        </authorList>
    </citation>
    <scope>NUCLEOTIDE SEQUENCE</scope>
    <source>
        <strain evidence="4">JCM 4834</strain>
    </source>
</reference>
<sequence length="242" mass="24898">MVIERVNQLGSDAPESGGLPRGRSVAVWSLDTTLRRVGGRAVDGAWTVLDAGERDRAERLVRAADRQRYLASHLGLRILLGGCLGLAPEEVSLVREDCPCCGGPHGRPAVAGGAVHFSLSHSGNLAYFAFAGTPVGVDVEETPGASAMADVLSSLHPDETAELTALPGPERRAALGRLWSRKEAYLKGTGTGLAKGLADPYIGAAPAPGPLPGWTLTDLPAPAGYAAALAVADPAPGRSRTG</sequence>
<organism evidence="4 5">
    <name type="scientific">Streptomyces subrutilus</name>
    <dbReference type="NCBI Taxonomy" id="36818"/>
    <lineage>
        <taxon>Bacteria</taxon>
        <taxon>Bacillati</taxon>
        <taxon>Actinomycetota</taxon>
        <taxon>Actinomycetes</taxon>
        <taxon>Kitasatosporales</taxon>
        <taxon>Streptomycetaceae</taxon>
        <taxon>Streptomyces</taxon>
    </lineage>
</organism>
<dbReference type="AlphaFoldDB" id="A0A918RDY5"/>
<evidence type="ECO:0000259" key="3">
    <source>
        <dbReference type="Pfam" id="PF01648"/>
    </source>
</evidence>
<reference evidence="4" key="2">
    <citation type="submission" date="2020-09" db="EMBL/GenBank/DDBJ databases">
        <authorList>
            <person name="Sun Q."/>
            <person name="Ohkuma M."/>
        </authorList>
    </citation>
    <scope>NUCLEOTIDE SEQUENCE</scope>
    <source>
        <strain evidence="4">JCM 4834</strain>
    </source>
</reference>
<dbReference type="EMBL" id="BMVX01000031">
    <property type="protein sequence ID" value="GGZ91786.1"/>
    <property type="molecule type" value="Genomic_DNA"/>
</dbReference>
<dbReference type="Gene3D" id="3.90.470.20">
    <property type="entry name" value="4'-phosphopantetheinyl transferase domain"/>
    <property type="match status" value="1"/>
</dbReference>
<dbReference type="InterPro" id="IPR037143">
    <property type="entry name" value="4-PPantetheinyl_Trfase_dom_sf"/>
</dbReference>
<dbReference type="PANTHER" id="PTHR12215:SF10">
    <property type="entry name" value="L-AMINOADIPATE-SEMIALDEHYDE DEHYDROGENASE-PHOSPHOPANTETHEINYL TRANSFERASE"/>
    <property type="match status" value="1"/>
</dbReference>
<accession>A0A918RDY5</accession>
<comment type="caution">
    <text evidence="4">The sequence shown here is derived from an EMBL/GenBank/DDBJ whole genome shotgun (WGS) entry which is preliminary data.</text>
</comment>
<dbReference type="SUPFAM" id="SSF56214">
    <property type="entry name" value="4'-phosphopantetheinyl transferase"/>
    <property type="match status" value="2"/>
</dbReference>
<comment type="similarity">
    <text evidence="1">Belongs to the P-Pant transferase superfamily. Gsp/Sfp/HetI/AcpT family.</text>
</comment>
<dbReference type="Pfam" id="PF01648">
    <property type="entry name" value="ACPS"/>
    <property type="match status" value="1"/>
</dbReference>
<dbReference type="GO" id="GO:0019878">
    <property type="term" value="P:lysine biosynthetic process via aminoadipic acid"/>
    <property type="evidence" value="ECO:0007669"/>
    <property type="project" value="TreeGrafter"/>
</dbReference>
<dbReference type="GO" id="GO:0005829">
    <property type="term" value="C:cytosol"/>
    <property type="evidence" value="ECO:0007669"/>
    <property type="project" value="TreeGrafter"/>
</dbReference>
<dbReference type="PANTHER" id="PTHR12215">
    <property type="entry name" value="PHOSPHOPANTETHEINE TRANSFERASE"/>
    <property type="match status" value="1"/>
</dbReference>